<evidence type="ECO:0000313" key="4">
    <source>
        <dbReference type="EMBL" id="EUA24110.1"/>
    </source>
</evidence>
<dbReference type="InterPro" id="IPR009057">
    <property type="entry name" value="Homeodomain-like_sf"/>
</dbReference>
<proteinExistence type="predicted"/>
<dbReference type="PANTHER" id="PTHR30055:SF239">
    <property type="entry name" value="TRANSCRIPTIONAL REGULATORY PROTEIN"/>
    <property type="match status" value="1"/>
</dbReference>
<protein>
    <submittedName>
        <fullName evidence="4">Bacterial regulatory s, tetR family protein</fullName>
    </submittedName>
</protein>
<feature type="domain" description="HTH tetR-type" evidence="3">
    <location>
        <begin position="63"/>
        <end position="123"/>
    </location>
</feature>
<dbReference type="InterPro" id="IPR001647">
    <property type="entry name" value="HTH_TetR"/>
</dbReference>
<dbReference type="Pfam" id="PF00440">
    <property type="entry name" value="TetR_N"/>
    <property type="match status" value="1"/>
</dbReference>
<name>X7ZZP6_MYCXE</name>
<evidence type="ECO:0000256" key="1">
    <source>
        <dbReference type="ARBA" id="ARBA00023125"/>
    </source>
</evidence>
<gene>
    <name evidence="4" type="ORF">I553_3657</name>
</gene>
<dbReference type="GO" id="GO:0000976">
    <property type="term" value="F:transcription cis-regulatory region binding"/>
    <property type="evidence" value="ECO:0007669"/>
    <property type="project" value="TreeGrafter"/>
</dbReference>
<evidence type="ECO:0000259" key="3">
    <source>
        <dbReference type="PROSITE" id="PS50977"/>
    </source>
</evidence>
<dbReference type="SUPFAM" id="SSF46689">
    <property type="entry name" value="Homeodomain-like"/>
    <property type="match status" value="1"/>
</dbReference>
<feature type="DNA-binding region" description="H-T-H motif" evidence="2">
    <location>
        <begin position="86"/>
        <end position="105"/>
    </location>
</feature>
<comment type="caution">
    <text evidence="4">The sequence shown here is derived from an EMBL/GenBank/DDBJ whole genome shotgun (WGS) entry which is preliminary data.</text>
</comment>
<reference evidence="4" key="1">
    <citation type="submission" date="2014-01" db="EMBL/GenBank/DDBJ databases">
        <authorList>
            <person name="Brown-Elliot B."/>
            <person name="Wallace R."/>
            <person name="Lenaerts A."/>
            <person name="Ordway D."/>
            <person name="DeGroote M.A."/>
            <person name="Parker T."/>
            <person name="Sizemore C."/>
            <person name="Tallon L.J."/>
            <person name="Sadzewicz L.K."/>
            <person name="Sengamalay N."/>
            <person name="Fraser C.M."/>
            <person name="Hine E."/>
            <person name="Shefchek K.A."/>
            <person name="Das S.P."/>
            <person name="Tettelin H."/>
        </authorList>
    </citation>
    <scope>NUCLEOTIDE SEQUENCE [LARGE SCALE GENOMIC DNA]</scope>
    <source>
        <strain evidence="4">4042</strain>
    </source>
</reference>
<dbReference type="GO" id="GO:0003700">
    <property type="term" value="F:DNA-binding transcription factor activity"/>
    <property type="evidence" value="ECO:0007669"/>
    <property type="project" value="TreeGrafter"/>
</dbReference>
<dbReference type="EMBL" id="JAOB01000066">
    <property type="protein sequence ID" value="EUA24110.1"/>
    <property type="molecule type" value="Genomic_DNA"/>
</dbReference>
<dbReference type="Gene3D" id="1.10.357.10">
    <property type="entry name" value="Tetracycline Repressor, domain 2"/>
    <property type="match status" value="1"/>
</dbReference>
<dbReference type="PANTHER" id="PTHR30055">
    <property type="entry name" value="HTH-TYPE TRANSCRIPTIONAL REGULATOR RUTR"/>
    <property type="match status" value="1"/>
</dbReference>
<evidence type="ECO:0000256" key="2">
    <source>
        <dbReference type="PROSITE-ProRule" id="PRU00335"/>
    </source>
</evidence>
<dbReference type="AlphaFoldDB" id="X7ZZP6"/>
<accession>X7ZZP6</accession>
<dbReference type="PATRIC" id="fig|1299334.3.peg.6814"/>
<dbReference type="PROSITE" id="PS50977">
    <property type="entry name" value="HTH_TETR_2"/>
    <property type="match status" value="1"/>
</dbReference>
<organism evidence="4">
    <name type="scientific">Mycobacterium xenopi 4042</name>
    <dbReference type="NCBI Taxonomy" id="1299334"/>
    <lineage>
        <taxon>Bacteria</taxon>
        <taxon>Bacillati</taxon>
        <taxon>Actinomycetota</taxon>
        <taxon>Actinomycetes</taxon>
        <taxon>Mycobacteriales</taxon>
        <taxon>Mycobacteriaceae</taxon>
        <taxon>Mycobacterium</taxon>
    </lineage>
</organism>
<keyword evidence="1 2" id="KW-0238">DNA-binding</keyword>
<dbReference type="InterPro" id="IPR050109">
    <property type="entry name" value="HTH-type_TetR-like_transc_reg"/>
</dbReference>
<sequence length="240" mass="27368">MRAYARRALAHWPAQRRHGLTTPRHTARRRQSMRYVSNYGNLCPPESLGLPTVTTSGGSANHRLTVDDWVQTGFRILAEEGVKALTIDRLCRRLGVTKGSFYWHFSDMKAYRRALIDTWATVRDEDRGFFDSVADDPPRQRLSRMMTAMVGPRHWMLERAMREWARSEPAVAAAVRESDERVVAAVRQAFIDDGFDPDEADMRANATFAAGIGFLHLSGSRPNPRAAGRRERFLDVMLRH</sequence>